<dbReference type="GeneID" id="36550665"/>
<dbReference type="AlphaFoldDB" id="A0A2I2FXQ8"/>
<dbReference type="Proteomes" id="UP000234275">
    <property type="component" value="Unassembled WGS sequence"/>
</dbReference>
<evidence type="ECO:0000256" key="1">
    <source>
        <dbReference type="SAM" id="Phobius"/>
    </source>
</evidence>
<keyword evidence="3" id="KW-1185">Reference proteome</keyword>
<organism evidence="2 3">
    <name type="scientific">Aspergillus steynii IBT 23096</name>
    <dbReference type="NCBI Taxonomy" id="1392250"/>
    <lineage>
        <taxon>Eukaryota</taxon>
        <taxon>Fungi</taxon>
        <taxon>Dikarya</taxon>
        <taxon>Ascomycota</taxon>
        <taxon>Pezizomycotina</taxon>
        <taxon>Eurotiomycetes</taxon>
        <taxon>Eurotiomycetidae</taxon>
        <taxon>Eurotiales</taxon>
        <taxon>Aspergillaceae</taxon>
        <taxon>Aspergillus</taxon>
        <taxon>Aspergillus subgen. Circumdati</taxon>
    </lineage>
</organism>
<dbReference type="EMBL" id="MSFO01000007">
    <property type="protein sequence ID" value="PLB45418.1"/>
    <property type="molecule type" value="Genomic_DNA"/>
</dbReference>
<name>A0A2I2FXQ8_9EURO</name>
<proteinExistence type="predicted"/>
<keyword evidence="1" id="KW-1133">Transmembrane helix</keyword>
<accession>A0A2I2FXQ8</accession>
<reference evidence="2 3" key="1">
    <citation type="submission" date="2016-12" db="EMBL/GenBank/DDBJ databases">
        <title>The genomes of Aspergillus section Nigri reveals drivers in fungal speciation.</title>
        <authorList>
            <consortium name="DOE Joint Genome Institute"/>
            <person name="Vesth T.C."/>
            <person name="Nybo J."/>
            <person name="Theobald S."/>
            <person name="Brandl J."/>
            <person name="Frisvad J.C."/>
            <person name="Nielsen K.F."/>
            <person name="Lyhne E.K."/>
            <person name="Kogle M.E."/>
            <person name="Kuo A."/>
            <person name="Riley R."/>
            <person name="Clum A."/>
            <person name="Nolan M."/>
            <person name="Lipzen A."/>
            <person name="Salamov A."/>
            <person name="Henrissat B."/>
            <person name="Wiebenga A."/>
            <person name="De Vries R.P."/>
            <person name="Grigoriev I.V."/>
            <person name="Mortensen U.H."/>
            <person name="Andersen M.R."/>
            <person name="Baker S.E."/>
        </authorList>
    </citation>
    <scope>NUCLEOTIDE SEQUENCE [LARGE SCALE GENOMIC DNA]</scope>
    <source>
        <strain evidence="2 3">IBT 23096</strain>
    </source>
</reference>
<keyword evidence="1" id="KW-0472">Membrane</keyword>
<protein>
    <submittedName>
        <fullName evidence="2">Uncharacterized protein</fullName>
    </submittedName>
</protein>
<evidence type="ECO:0000313" key="3">
    <source>
        <dbReference type="Proteomes" id="UP000234275"/>
    </source>
</evidence>
<feature type="transmembrane region" description="Helical" evidence="1">
    <location>
        <begin position="45"/>
        <end position="64"/>
    </location>
</feature>
<comment type="caution">
    <text evidence="2">The sequence shown here is derived from an EMBL/GenBank/DDBJ whole genome shotgun (WGS) entry which is preliminary data.</text>
</comment>
<sequence length="83" mass="9557">MDSPGSNRRSSRYRKRKSMLLVFVCTASVFLMATSCSFLSLQRAFLFLFFFFAVIALIFGSVAFRSSLYLPVHILHLMLYNCL</sequence>
<dbReference type="RefSeq" id="XP_024700720.1">
    <property type="nucleotide sequence ID" value="XM_024842966.1"/>
</dbReference>
<keyword evidence="1" id="KW-0812">Transmembrane</keyword>
<evidence type="ECO:0000313" key="2">
    <source>
        <dbReference type="EMBL" id="PLB45418.1"/>
    </source>
</evidence>
<gene>
    <name evidence="2" type="ORF">P170DRAFT_243501</name>
</gene>
<dbReference type="VEuPathDB" id="FungiDB:P170DRAFT_243501"/>